<comment type="catalytic activity">
    <reaction evidence="8 9">
        <text>D-gluconate + ATP = 6-phospho-D-gluconate + ADP + H(+)</text>
        <dbReference type="Rhea" id="RHEA:19433"/>
        <dbReference type="ChEBI" id="CHEBI:15378"/>
        <dbReference type="ChEBI" id="CHEBI:18391"/>
        <dbReference type="ChEBI" id="CHEBI:30616"/>
        <dbReference type="ChEBI" id="CHEBI:58759"/>
        <dbReference type="ChEBI" id="CHEBI:456216"/>
        <dbReference type="EC" id="2.7.1.12"/>
    </reaction>
</comment>
<keyword evidence="7 9" id="KW-0067">ATP-binding</keyword>
<sequence>MIALTPTRAATSASVAFLKFRTISDFQPHLDDESYLTPLTYASATPYDSANIENHAGEERMVGLCRNVVVMGVCGVGKSTVASRLAARCEGHFLEGDQFHPPENVGAMAGGIPLTDKERWAWLGAICHGIAALNARDAAPVFLACSALKRSYRTLLRDRTGPLAIIHLDGDSAIIRQRLHARPNHFMPPSLLDSQLRDLEPPDTHAEAPACRLDVARSLDEIIDEAERFCRRHVASAGRSPSGEKPSRQQIP</sequence>
<accession>A0ABY5MPC1</accession>
<dbReference type="EMBL" id="CP030942">
    <property type="protein sequence ID" value="UUP19808.1"/>
    <property type="molecule type" value="Genomic_DNA"/>
</dbReference>
<dbReference type="CDD" id="cd02021">
    <property type="entry name" value="GntK"/>
    <property type="match status" value="1"/>
</dbReference>
<evidence type="ECO:0000313" key="11">
    <source>
        <dbReference type="Proteomes" id="UP001342418"/>
    </source>
</evidence>
<evidence type="ECO:0000256" key="2">
    <source>
        <dbReference type="ARBA" id="ARBA00008420"/>
    </source>
</evidence>
<evidence type="ECO:0000256" key="8">
    <source>
        <dbReference type="ARBA" id="ARBA00048090"/>
    </source>
</evidence>
<keyword evidence="11" id="KW-1185">Reference proteome</keyword>
<evidence type="ECO:0000256" key="9">
    <source>
        <dbReference type="RuleBase" id="RU363066"/>
    </source>
</evidence>
<protein>
    <recommendedName>
        <fullName evidence="3 9">Gluconokinase</fullName>
        <ecNumber evidence="3 9">2.7.1.12</ecNumber>
    </recommendedName>
</protein>
<evidence type="ECO:0000256" key="1">
    <source>
        <dbReference type="ARBA" id="ARBA00004761"/>
    </source>
</evidence>
<dbReference type="PANTHER" id="PTHR43442">
    <property type="entry name" value="GLUCONOKINASE-RELATED"/>
    <property type="match status" value="1"/>
</dbReference>
<proteinExistence type="inferred from homology"/>
<dbReference type="PANTHER" id="PTHR43442:SF3">
    <property type="entry name" value="GLUCONOKINASE-RELATED"/>
    <property type="match status" value="1"/>
</dbReference>
<comment type="pathway">
    <text evidence="1">Carbohydrate acid metabolism.</text>
</comment>
<keyword evidence="10" id="KW-0614">Plasmid</keyword>
<dbReference type="Pfam" id="PF13671">
    <property type="entry name" value="AAA_33"/>
    <property type="match status" value="1"/>
</dbReference>
<evidence type="ECO:0000256" key="3">
    <source>
        <dbReference type="ARBA" id="ARBA00012054"/>
    </source>
</evidence>
<evidence type="ECO:0000313" key="10">
    <source>
        <dbReference type="EMBL" id="UUP19808.1"/>
    </source>
</evidence>
<dbReference type="Proteomes" id="UP001342418">
    <property type="component" value="Plasmid p1536_1"/>
</dbReference>
<evidence type="ECO:0000256" key="5">
    <source>
        <dbReference type="ARBA" id="ARBA00022741"/>
    </source>
</evidence>
<keyword evidence="6 9" id="KW-0418">Kinase</keyword>
<keyword evidence="4 9" id="KW-0808">Transferase</keyword>
<gene>
    <name evidence="10" type="ORF">NTH_04322</name>
</gene>
<dbReference type="NCBIfam" id="TIGR01313">
    <property type="entry name" value="therm_gnt_kin"/>
    <property type="match status" value="1"/>
</dbReference>
<organism evidence="10 11">
    <name type="scientific">Nitratireductor thuwali</name>
    <dbReference type="NCBI Taxonomy" id="2267699"/>
    <lineage>
        <taxon>Bacteria</taxon>
        <taxon>Pseudomonadati</taxon>
        <taxon>Pseudomonadota</taxon>
        <taxon>Alphaproteobacteria</taxon>
        <taxon>Hyphomicrobiales</taxon>
        <taxon>Phyllobacteriaceae</taxon>
        <taxon>Nitratireductor</taxon>
    </lineage>
</organism>
<dbReference type="InterPro" id="IPR006001">
    <property type="entry name" value="Therm_gnt_kin"/>
</dbReference>
<dbReference type="Gene3D" id="3.40.50.300">
    <property type="entry name" value="P-loop containing nucleotide triphosphate hydrolases"/>
    <property type="match status" value="1"/>
</dbReference>
<reference evidence="10 11" key="1">
    <citation type="submission" date="2018-07" db="EMBL/GenBank/DDBJ databases">
        <title>Genome sequence of Nitratireductor thuwali#1536.</title>
        <authorList>
            <person name="Michoud G."/>
            <person name="Merlino G."/>
            <person name="Sefrji F.O."/>
            <person name="Daffonchio D."/>
        </authorList>
    </citation>
    <scope>NUCLEOTIDE SEQUENCE [LARGE SCALE GENOMIC DNA]</scope>
    <source>
        <strain evidence="10 11">Nit1536</strain>
        <plasmid evidence="10 11">p1536_1</plasmid>
    </source>
</reference>
<geneLocation type="plasmid" evidence="10 11">
    <name>p1536_1</name>
</geneLocation>
<name>A0ABY5MPC1_9HYPH</name>
<dbReference type="GO" id="GO:0046316">
    <property type="term" value="F:gluconokinase activity"/>
    <property type="evidence" value="ECO:0007669"/>
    <property type="project" value="UniProtKB-EC"/>
</dbReference>
<comment type="similarity">
    <text evidence="2 9">Belongs to the gluconokinase GntK/GntV family.</text>
</comment>
<evidence type="ECO:0000256" key="6">
    <source>
        <dbReference type="ARBA" id="ARBA00022777"/>
    </source>
</evidence>
<dbReference type="InterPro" id="IPR027417">
    <property type="entry name" value="P-loop_NTPase"/>
</dbReference>
<evidence type="ECO:0000256" key="7">
    <source>
        <dbReference type="ARBA" id="ARBA00022840"/>
    </source>
</evidence>
<keyword evidence="5 9" id="KW-0547">Nucleotide-binding</keyword>
<dbReference type="EC" id="2.7.1.12" evidence="3 9"/>
<dbReference type="SUPFAM" id="SSF52540">
    <property type="entry name" value="P-loop containing nucleoside triphosphate hydrolases"/>
    <property type="match status" value="1"/>
</dbReference>
<evidence type="ECO:0000256" key="4">
    <source>
        <dbReference type="ARBA" id="ARBA00022679"/>
    </source>
</evidence>